<evidence type="ECO:0000256" key="2">
    <source>
        <dbReference type="ARBA" id="ARBA00004919"/>
    </source>
</evidence>
<comment type="pathway">
    <text evidence="2 14">Porphyrin-containing compound metabolism; heme O biosynthesis; heme O from protoheme: step 1/1.</text>
</comment>
<evidence type="ECO:0000313" key="16">
    <source>
        <dbReference type="Proteomes" id="UP001595443"/>
    </source>
</evidence>
<dbReference type="HAMAP" id="MF_00154">
    <property type="entry name" value="CyoE_CtaB"/>
    <property type="match status" value="1"/>
</dbReference>
<feature type="transmembrane region" description="Helical" evidence="14">
    <location>
        <begin position="228"/>
        <end position="245"/>
    </location>
</feature>
<sequence>MTRTAQTVTATTAVPAPTGGLVRAYLELCKPKVVAVMIFTALVGELLADPLGLPVKALLFGNLGIAMAAGSAAAINHLIDRRIDARMARTRRRPIPTGVIPTGHALAFALVLGTAGLTLLYTLVNPLTAGLTFASLIGYAVVYTGFLKRATSQNIVIGGLAGAAPPLLGWTAVTDQIEALPVLLVMIVFVWTPPHFWPLAIHRVEDYRRADVPMLPVTHGEAHTRWQVLFYTALLVAVTLVPALMGLTGFIYPAAALTLGGMFLWYSGSMLVSSDASWPMRTFRFSIIYILLLFGAFLADSYVSALLGQGNVTFR</sequence>
<feature type="transmembrane region" description="Helical" evidence="14">
    <location>
        <begin position="154"/>
        <end position="173"/>
    </location>
</feature>
<dbReference type="InterPro" id="IPR030470">
    <property type="entry name" value="UbiA_prenylTrfase_CS"/>
</dbReference>
<dbReference type="PANTHER" id="PTHR43448:SF7">
    <property type="entry name" value="4-HYDROXYBENZOATE SOLANESYLTRANSFERASE"/>
    <property type="match status" value="1"/>
</dbReference>
<feature type="transmembrane region" description="Helical" evidence="14">
    <location>
        <begin position="99"/>
        <end position="121"/>
    </location>
</feature>
<keyword evidence="8 14" id="KW-0350">Heme biosynthesis</keyword>
<dbReference type="InterPro" id="IPR006369">
    <property type="entry name" value="Protohaem_IX_farnesylTrfase"/>
</dbReference>
<comment type="catalytic activity">
    <reaction evidence="13 14">
        <text>heme b + (2E,6E)-farnesyl diphosphate + H2O = Fe(II)-heme o + diphosphate</text>
        <dbReference type="Rhea" id="RHEA:28070"/>
        <dbReference type="ChEBI" id="CHEBI:15377"/>
        <dbReference type="ChEBI" id="CHEBI:33019"/>
        <dbReference type="ChEBI" id="CHEBI:60344"/>
        <dbReference type="ChEBI" id="CHEBI:60530"/>
        <dbReference type="ChEBI" id="CHEBI:175763"/>
        <dbReference type="EC" id="2.5.1.141"/>
    </reaction>
</comment>
<evidence type="ECO:0000256" key="9">
    <source>
        <dbReference type="ARBA" id="ARBA00023136"/>
    </source>
</evidence>
<dbReference type="InterPro" id="IPR044878">
    <property type="entry name" value="UbiA_sf"/>
</dbReference>
<comment type="subcellular location">
    <subcellularLocation>
        <location evidence="1 14">Cell membrane</location>
        <topology evidence="1 14">Multi-pass membrane protein</topology>
    </subcellularLocation>
</comment>
<dbReference type="RefSeq" id="WP_377832759.1">
    <property type="nucleotide sequence ID" value="NZ_JBHRSK010000004.1"/>
</dbReference>
<keyword evidence="4 14" id="KW-1003">Cell membrane</keyword>
<evidence type="ECO:0000256" key="11">
    <source>
        <dbReference type="ARBA" id="ARBA00040810"/>
    </source>
</evidence>
<comment type="similarity">
    <text evidence="14">Belongs to the UbiA prenyltransferase family. Protoheme IX farnesyltransferase subfamily.</text>
</comment>
<feature type="transmembrane region" description="Helical" evidence="14">
    <location>
        <begin position="251"/>
        <end position="273"/>
    </location>
</feature>
<dbReference type="PROSITE" id="PS00943">
    <property type="entry name" value="UBIA"/>
    <property type="match status" value="1"/>
</dbReference>
<evidence type="ECO:0000256" key="13">
    <source>
        <dbReference type="ARBA" id="ARBA00047690"/>
    </source>
</evidence>
<comment type="function">
    <text evidence="14">Converts heme B (protoheme IX) to heme O by substitution of the vinyl group on carbon 2 of heme B porphyrin ring with a hydroxyethyl farnesyl side group.</text>
</comment>
<feature type="transmembrane region" description="Helical" evidence="14">
    <location>
        <begin position="33"/>
        <end position="53"/>
    </location>
</feature>
<dbReference type="NCBIfam" id="TIGR01473">
    <property type="entry name" value="cyoE_ctaB"/>
    <property type="match status" value="1"/>
</dbReference>
<keyword evidence="5 14" id="KW-0808">Transferase</keyword>
<feature type="transmembrane region" description="Helical" evidence="14">
    <location>
        <begin position="179"/>
        <end position="200"/>
    </location>
</feature>
<keyword evidence="16" id="KW-1185">Reference proteome</keyword>
<dbReference type="GO" id="GO:0008495">
    <property type="term" value="F:protoheme IX farnesyltransferase activity"/>
    <property type="evidence" value="ECO:0007669"/>
    <property type="project" value="UniProtKB-EC"/>
</dbReference>
<gene>
    <name evidence="15" type="primary">cyoE</name>
    <name evidence="14" type="synonym">ctaB</name>
    <name evidence="15" type="ORF">ACFOES_08265</name>
</gene>
<keyword evidence="7 14" id="KW-1133">Transmembrane helix</keyword>
<comment type="subunit">
    <text evidence="14">Interacts with CtaA.</text>
</comment>
<keyword evidence="6 14" id="KW-0812">Transmembrane</keyword>
<dbReference type="Pfam" id="PF01040">
    <property type="entry name" value="UbiA"/>
    <property type="match status" value="1"/>
</dbReference>
<feature type="transmembrane region" description="Helical" evidence="14">
    <location>
        <begin position="285"/>
        <end position="307"/>
    </location>
</feature>
<reference evidence="16" key="1">
    <citation type="journal article" date="2019" name="Int. J. Syst. Evol. Microbiol.">
        <title>The Global Catalogue of Microorganisms (GCM) 10K type strain sequencing project: providing services to taxonomists for standard genome sequencing and annotation.</title>
        <authorList>
            <consortium name="The Broad Institute Genomics Platform"/>
            <consortium name="The Broad Institute Genome Sequencing Center for Infectious Disease"/>
            <person name="Wu L."/>
            <person name="Ma J."/>
        </authorList>
    </citation>
    <scope>NUCLEOTIDE SEQUENCE [LARGE SCALE GENOMIC DNA]</scope>
    <source>
        <strain evidence="16">KCTC 62192</strain>
    </source>
</reference>
<evidence type="ECO:0000256" key="3">
    <source>
        <dbReference type="ARBA" id="ARBA00012292"/>
    </source>
</evidence>
<accession>A0ABV7AFE1</accession>
<evidence type="ECO:0000256" key="8">
    <source>
        <dbReference type="ARBA" id="ARBA00023133"/>
    </source>
</evidence>
<evidence type="ECO:0000256" key="1">
    <source>
        <dbReference type="ARBA" id="ARBA00004651"/>
    </source>
</evidence>
<comment type="caution">
    <text evidence="15">The sequence shown here is derived from an EMBL/GenBank/DDBJ whole genome shotgun (WGS) entry which is preliminary data.</text>
</comment>
<feature type="transmembrane region" description="Helical" evidence="14">
    <location>
        <begin position="127"/>
        <end position="147"/>
    </location>
</feature>
<evidence type="ECO:0000256" key="7">
    <source>
        <dbReference type="ARBA" id="ARBA00022989"/>
    </source>
</evidence>
<dbReference type="EMBL" id="JBHRSK010000004">
    <property type="protein sequence ID" value="MFC2968084.1"/>
    <property type="molecule type" value="Genomic_DNA"/>
</dbReference>
<dbReference type="Proteomes" id="UP001595443">
    <property type="component" value="Unassembled WGS sequence"/>
</dbReference>
<feature type="transmembrane region" description="Helical" evidence="14">
    <location>
        <begin position="59"/>
        <end position="79"/>
    </location>
</feature>
<evidence type="ECO:0000313" key="15">
    <source>
        <dbReference type="EMBL" id="MFC2968084.1"/>
    </source>
</evidence>
<name>A0ABV7AFE1_9RHOB</name>
<dbReference type="CDD" id="cd13957">
    <property type="entry name" value="PT_UbiA_Cox10"/>
    <property type="match status" value="1"/>
</dbReference>
<evidence type="ECO:0000256" key="10">
    <source>
        <dbReference type="ARBA" id="ARBA00030253"/>
    </source>
</evidence>
<evidence type="ECO:0000256" key="5">
    <source>
        <dbReference type="ARBA" id="ARBA00022679"/>
    </source>
</evidence>
<comment type="miscellaneous">
    <text evidence="14">Carbon 2 of the heme B porphyrin ring is defined according to the Fischer nomenclature.</text>
</comment>
<evidence type="ECO:0000256" key="14">
    <source>
        <dbReference type="HAMAP-Rule" id="MF_00154"/>
    </source>
</evidence>
<dbReference type="PANTHER" id="PTHR43448">
    <property type="entry name" value="PROTOHEME IX FARNESYLTRANSFERASE, MITOCHONDRIAL"/>
    <property type="match status" value="1"/>
</dbReference>
<dbReference type="NCBIfam" id="NF003349">
    <property type="entry name" value="PRK04375.1-2"/>
    <property type="match status" value="1"/>
</dbReference>
<dbReference type="InterPro" id="IPR000537">
    <property type="entry name" value="UbiA_prenyltransferase"/>
</dbReference>
<evidence type="ECO:0000256" key="4">
    <source>
        <dbReference type="ARBA" id="ARBA00022475"/>
    </source>
</evidence>
<keyword evidence="9 14" id="KW-0472">Membrane</keyword>
<protein>
    <recommendedName>
        <fullName evidence="11 14">Protoheme IX farnesyltransferase</fullName>
        <ecNumber evidence="3 14">2.5.1.141</ecNumber>
    </recommendedName>
    <alternativeName>
        <fullName evidence="12 14">Heme B farnesyltransferase</fullName>
    </alternativeName>
    <alternativeName>
        <fullName evidence="10 14">Heme O synthase</fullName>
    </alternativeName>
</protein>
<evidence type="ECO:0000256" key="6">
    <source>
        <dbReference type="ARBA" id="ARBA00022692"/>
    </source>
</evidence>
<dbReference type="Gene3D" id="1.10.357.140">
    <property type="entry name" value="UbiA prenyltransferase"/>
    <property type="match status" value="1"/>
</dbReference>
<dbReference type="EC" id="2.5.1.141" evidence="3 14"/>
<proteinExistence type="inferred from homology"/>
<evidence type="ECO:0000256" key="12">
    <source>
        <dbReference type="ARBA" id="ARBA00042475"/>
    </source>
</evidence>
<organism evidence="15 16">
    <name type="scientific">Acidimangrovimonas pyrenivorans</name>
    <dbReference type="NCBI Taxonomy" id="2030798"/>
    <lineage>
        <taxon>Bacteria</taxon>
        <taxon>Pseudomonadati</taxon>
        <taxon>Pseudomonadota</taxon>
        <taxon>Alphaproteobacteria</taxon>
        <taxon>Rhodobacterales</taxon>
        <taxon>Paracoccaceae</taxon>
        <taxon>Acidimangrovimonas</taxon>
    </lineage>
</organism>